<sequence>MMFPYAWIVGYDELDRLLPTLFWAFIGLPAFFPALFVNQLLGQHPADSSWPLLLLTSIELSMGMWLIHLGPKRTIVFLMGVTLTSAMGSLVFYQLCIM</sequence>
<evidence type="ECO:0000256" key="1">
    <source>
        <dbReference type="SAM" id="Phobius"/>
    </source>
</evidence>
<dbReference type="EMBL" id="SJPN01000001">
    <property type="protein sequence ID" value="TWU08053.1"/>
    <property type="molecule type" value="Genomic_DNA"/>
</dbReference>
<keyword evidence="1" id="KW-0472">Membrane</keyword>
<name>A0A5C6B7K6_9BACT</name>
<organism evidence="2 3">
    <name type="scientific">Stieleria varia</name>
    <dbReference type="NCBI Taxonomy" id="2528005"/>
    <lineage>
        <taxon>Bacteria</taxon>
        <taxon>Pseudomonadati</taxon>
        <taxon>Planctomycetota</taxon>
        <taxon>Planctomycetia</taxon>
        <taxon>Pirellulales</taxon>
        <taxon>Pirellulaceae</taxon>
        <taxon>Stieleria</taxon>
    </lineage>
</organism>
<dbReference type="RefSeq" id="WP_146518165.1">
    <property type="nucleotide sequence ID" value="NZ_SJPN01000001.1"/>
</dbReference>
<gene>
    <name evidence="2" type="ORF">Pla52n_06310</name>
</gene>
<accession>A0A5C6B7K6</accession>
<dbReference type="Proteomes" id="UP000320176">
    <property type="component" value="Unassembled WGS sequence"/>
</dbReference>
<feature type="transmembrane region" description="Helical" evidence="1">
    <location>
        <begin position="50"/>
        <end position="69"/>
    </location>
</feature>
<keyword evidence="3" id="KW-1185">Reference proteome</keyword>
<keyword evidence="1" id="KW-0812">Transmembrane</keyword>
<feature type="transmembrane region" description="Helical" evidence="1">
    <location>
        <begin position="75"/>
        <end position="96"/>
    </location>
</feature>
<protein>
    <submittedName>
        <fullName evidence="2">Uncharacterized protein</fullName>
    </submittedName>
</protein>
<evidence type="ECO:0000313" key="3">
    <source>
        <dbReference type="Proteomes" id="UP000320176"/>
    </source>
</evidence>
<dbReference type="AlphaFoldDB" id="A0A5C6B7K6"/>
<feature type="transmembrane region" description="Helical" evidence="1">
    <location>
        <begin position="20"/>
        <end position="38"/>
    </location>
</feature>
<keyword evidence="1" id="KW-1133">Transmembrane helix</keyword>
<proteinExistence type="predicted"/>
<comment type="caution">
    <text evidence="2">The sequence shown here is derived from an EMBL/GenBank/DDBJ whole genome shotgun (WGS) entry which is preliminary data.</text>
</comment>
<reference evidence="2 3" key="1">
    <citation type="submission" date="2019-02" db="EMBL/GenBank/DDBJ databases">
        <title>Deep-cultivation of Planctomycetes and their phenomic and genomic characterization uncovers novel biology.</title>
        <authorList>
            <person name="Wiegand S."/>
            <person name="Jogler M."/>
            <person name="Boedeker C."/>
            <person name="Pinto D."/>
            <person name="Vollmers J."/>
            <person name="Rivas-Marin E."/>
            <person name="Kohn T."/>
            <person name="Peeters S.H."/>
            <person name="Heuer A."/>
            <person name="Rast P."/>
            <person name="Oberbeckmann S."/>
            <person name="Bunk B."/>
            <person name="Jeske O."/>
            <person name="Meyerdierks A."/>
            <person name="Storesund J.E."/>
            <person name="Kallscheuer N."/>
            <person name="Luecker S."/>
            <person name="Lage O.M."/>
            <person name="Pohl T."/>
            <person name="Merkel B.J."/>
            <person name="Hornburger P."/>
            <person name="Mueller R.-W."/>
            <person name="Bruemmer F."/>
            <person name="Labrenz M."/>
            <person name="Spormann A.M."/>
            <person name="Op Den Camp H."/>
            <person name="Overmann J."/>
            <person name="Amann R."/>
            <person name="Jetten M.S.M."/>
            <person name="Mascher T."/>
            <person name="Medema M.H."/>
            <person name="Devos D.P."/>
            <person name="Kaster A.-K."/>
            <person name="Ovreas L."/>
            <person name="Rohde M."/>
            <person name="Galperin M.Y."/>
            <person name="Jogler C."/>
        </authorList>
    </citation>
    <scope>NUCLEOTIDE SEQUENCE [LARGE SCALE GENOMIC DNA]</scope>
    <source>
        <strain evidence="2 3">Pla52n</strain>
    </source>
</reference>
<evidence type="ECO:0000313" key="2">
    <source>
        <dbReference type="EMBL" id="TWU08053.1"/>
    </source>
</evidence>
<dbReference type="OrthoDB" id="286882at2"/>